<dbReference type="Pfam" id="PF08543">
    <property type="entry name" value="Phos_pyr_kin"/>
    <property type="match status" value="1"/>
</dbReference>
<dbReference type="InterPro" id="IPR029056">
    <property type="entry name" value="Ribokinase-like"/>
</dbReference>
<dbReference type="InterPro" id="IPR004399">
    <property type="entry name" value="HMP/HMP-P_kinase_dom"/>
</dbReference>
<dbReference type="EMBL" id="CP035108">
    <property type="protein sequence ID" value="QAR32228.1"/>
    <property type="molecule type" value="Genomic_DNA"/>
</dbReference>
<keyword evidence="9" id="KW-1185">Reference proteome</keyword>
<dbReference type="CDD" id="cd01169">
    <property type="entry name" value="HMPP_kinase"/>
    <property type="match status" value="1"/>
</dbReference>
<sequence>MKKALTIAGSDSGGGAGIQADIKSFSANGVFGMSAITAITAQNTLGVTDVFELPLSIINSQIDAVFTDMGADAVKTGMLSSPEIVITVAEAMKKYGVKNLVVDPVMVAKGGSPLLRGEAVETVKKHLIPLALVITPNIPEAEVLLGHKIDNFEEAAEELLALGSANVILKGGHGTGAHSRDLLYDGREFIWLDAPRVATLNTHGTGCTFASAVAAWLAKGYDITEAAFEAKRYITEAIRHADAMNIGKGHGPVNHFY</sequence>
<feature type="domain" description="Pyridoxamine kinase/Phosphomethylpyrimidine kinase" evidence="7">
    <location>
        <begin position="11"/>
        <end position="254"/>
    </location>
</feature>
<dbReference type="NCBIfam" id="TIGR00097">
    <property type="entry name" value="HMP-P_kinase"/>
    <property type="match status" value="1"/>
</dbReference>
<comment type="pathway">
    <text evidence="1">Cofactor biosynthesis; thiamine diphosphate biosynthesis.</text>
</comment>
<dbReference type="Gene3D" id="3.40.1190.20">
    <property type="match status" value="1"/>
</dbReference>
<evidence type="ECO:0000256" key="3">
    <source>
        <dbReference type="ARBA" id="ARBA00022679"/>
    </source>
</evidence>
<dbReference type="GO" id="GO:0005829">
    <property type="term" value="C:cytosol"/>
    <property type="evidence" value="ECO:0007669"/>
    <property type="project" value="TreeGrafter"/>
</dbReference>
<dbReference type="Proteomes" id="UP000287502">
    <property type="component" value="Chromosome"/>
</dbReference>
<evidence type="ECO:0000256" key="6">
    <source>
        <dbReference type="ARBA" id="ARBA00022840"/>
    </source>
</evidence>
<dbReference type="SUPFAM" id="SSF53613">
    <property type="entry name" value="Ribokinase-like"/>
    <property type="match status" value="1"/>
</dbReference>
<dbReference type="KEGG" id="gtl:EP073_02095"/>
<evidence type="ECO:0000256" key="1">
    <source>
        <dbReference type="ARBA" id="ARBA00004948"/>
    </source>
</evidence>
<gene>
    <name evidence="8" type="primary">thiD</name>
    <name evidence="8" type="ORF">EP073_02095</name>
</gene>
<dbReference type="OrthoDB" id="9810880at2"/>
<dbReference type="PANTHER" id="PTHR20858:SF17">
    <property type="entry name" value="HYDROXYMETHYLPYRIMIDINE_PHOSPHOMETHYLPYRIMIDINE KINASE THI20-RELATED"/>
    <property type="match status" value="1"/>
</dbReference>
<dbReference type="AlphaFoldDB" id="A0A3R5UWI3"/>
<keyword evidence="3 8" id="KW-0808">Transferase</keyword>
<dbReference type="InterPro" id="IPR013749">
    <property type="entry name" value="PM/HMP-P_kinase-1"/>
</dbReference>
<dbReference type="GO" id="GO:0008972">
    <property type="term" value="F:phosphomethylpyrimidine kinase activity"/>
    <property type="evidence" value="ECO:0007669"/>
    <property type="project" value="InterPro"/>
</dbReference>
<keyword evidence="4" id="KW-0547">Nucleotide-binding</keyword>
<evidence type="ECO:0000259" key="7">
    <source>
        <dbReference type="Pfam" id="PF08543"/>
    </source>
</evidence>
<keyword evidence="5 8" id="KW-0418">Kinase</keyword>
<dbReference type="GO" id="GO:0009228">
    <property type="term" value="P:thiamine biosynthetic process"/>
    <property type="evidence" value="ECO:0007669"/>
    <property type="project" value="InterPro"/>
</dbReference>
<evidence type="ECO:0000256" key="2">
    <source>
        <dbReference type="ARBA" id="ARBA00012135"/>
    </source>
</evidence>
<dbReference type="FunFam" id="3.40.1190.20:FF:000003">
    <property type="entry name" value="Phosphomethylpyrimidine kinase ThiD"/>
    <property type="match status" value="1"/>
</dbReference>
<evidence type="ECO:0000256" key="5">
    <source>
        <dbReference type="ARBA" id="ARBA00022777"/>
    </source>
</evidence>
<keyword evidence="6" id="KW-0067">ATP-binding</keyword>
<evidence type="ECO:0000256" key="4">
    <source>
        <dbReference type="ARBA" id="ARBA00022741"/>
    </source>
</evidence>
<dbReference type="GO" id="GO:0005524">
    <property type="term" value="F:ATP binding"/>
    <property type="evidence" value="ECO:0007669"/>
    <property type="project" value="UniProtKB-KW"/>
</dbReference>
<dbReference type="RefSeq" id="WP_128465515.1">
    <property type="nucleotide sequence ID" value="NZ_CP035108.1"/>
</dbReference>
<proteinExistence type="predicted"/>
<evidence type="ECO:0000313" key="8">
    <source>
        <dbReference type="EMBL" id="QAR32228.1"/>
    </source>
</evidence>
<organism evidence="8 9">
    <name type="scientific">Geovibrio thiophilus</name>
    <dbReference type="NCBI Taxonomy" id="139438"/>
    <lineage>
        <taxon>Bacteria</taxon>
        <taxon>Pseudomonadati</taxon>
        <taxon>Deferribacterota</taxon>
        <taxon>Deferribacteres</taxon>
        <taxon>Deferribacterales</taxon>
        <taxon>Geovibrionaceae</taxon>
        <taxon>Geovibrio</taxon>
    </lineage>
</organism>
<reference evidence="8 9" key="1">
    <citation type="submission" date="2019-01" db="EMBL/GenBank/DDBJ databases">
        <title>Geovibrio thiophilus DSM 11263, complete genome.</title>
        <authorList>
            <person name="Spring S."/>
            <person name="Bunk B."/>
            <person name="Sproer C."/>
        </authorList>
    </citation>
    <scope>NUCLEOTIDE SEQUENCE [LARGE SCALE GENOMIC DNA]</scope>
    <source>
        <strain evidence="8 9">DSM 11263</strain>
    </source>
</reference>
<dbReference type="PANTHER" id="PTHR20858">
    <property type="entry name" value="PHOSPHOMETHYLPYRIMIDINE KINASE"/>
    <property type="match status" value="1"/>
</dbReference>
<protein>
    <recommendedName>
        <fullName evidence="2">hydroxymethylpyrimidine kinase</fullName>
        <ecNumber evidence="2">2.7.1.49</ecNumber>
    </recommendedName>
</protein>
<dbReference type="GO" id="GO:0008902">
    <property type="term" value="F:hydroxymethylpyrimidine kinase activity"/>
    <property type="evidence" value="ECO:0007669"/>
    <property type="project" value="UniProtKB-EC"/>
</dbReference>
<name>A0A3R5UWI3_9BACT</name>
<dbReference type="EC" id="2.7.1.49" evidence="2"/>
<accession>A0A3R5UWI3</accession>
<evidence type="ECO:0000313" key="9">
    <source>
        <dbReference type="Proteomes" id="UP000287502"/>
    </source>
</evidence>